<comment type="pathway">
    <text evidence="2 10">Purine metabolism; IMP biosynthesis via de novo pathway; 5-formamido-1-(5-phospho-D-ribosyl)imidazole-4-carboxamide from 5-amino-1-(5-phospho-D-ribosyl)imidazole-4-carboxamide (10-formyl THF route): step 1/1.</text>
</comment>
<dbReference type="Proteomes" id="UP000007794">
    <property type="component" value="Chromosome"/>
</dbReference>
<dbReference type="PANTHER" id="PTHR11692:SF0">
    <property type="entry name" value="BIFUNCTIONAL PURINE BIOSYNTHESIS PROTEIN ATIC"/>
    <property type="match status" value="1"/>
</dbReference>
<dbReference type="PANTHER" id="PTHR11692">
    <property type="entry name" value="BIFUNCTIONAL PURINE BIOSYNTHESIS PROTEIN PURH"/>
    <property type="match status" value="1"/>
</dbReference>
<dbReference type="EC" id="3.5.4.10" evidence="10"/>
<dbReference type="GO" id="GO:0003937">
    <property type="term" value="F:IMP cyclohydrolase activity"/>
    <property type="evidence" value="ECO:0007669"/>
    <property type="project" value="UniProtKB-UniRule"/>
</dbReference>
<dbReference type="SUPFAM" id="SSF52335">
    <property type="entry name" value="Methylglyoxal synthase-like"/>
    <property type="match status" value="1"/>
</dbReference>
<dbReference type="SUPFAM" id="SSF53927">
    <property type="entry name" value="Cytidine deaminase-like"/>
    <property type="match status" value="1"/>
</dbReference>
<comment type="catalytic activity">
    <reaction evidence="9 10">
        <text>IMP + H2O = 5-formamido-1-(5-phospho-D-ribosyl)imidazole-4-carboxamide</text>
        <dbReference type="Rhea" id="RHEA:18445"/>
        <dbReference type="ChEBI" id="CHEBI:15377"/>
        <dbReference type="ChEBI" id="CHEBI:58053"/>
        <dbReference type="ChEBI" id="CHEBI:58467"/>
        <dbReference type="EC" id="3.5.4.10"/>
    </reaction>
</comment>
<feature type="domain" description="MGS-like" evidence="11">
    <location>
        <begin position="1"/>
        <end position="150"/>
    </location>
</feature>
<dbReference type="GO" id="GO:0005829">
    <property type="term" value="C:cytosol"/>
    <property type="evidence" value="ECO:0007669"/>
    <property type="project" value="TreeGrafter"/>
</dbReference>
<comment type="similarity">
    <text evidence="3 10">Belongs to the PurH family.</text>
</comment>
<name>Q492C1_BLOPB</name>
<evidence type="ECO:0000256" key="9">
    <source>
        <dbReference type="ARBA" id="ARBA00050687"/>
    </source>
</evidence>
<evidence type="ECO:0000256" key="5">
    <source>
        <dbReference type="ARBA" id="ARBA00022755"/>
    </source>
</evidence>
<gene>
    <name evidence="10 12" type="primary">purH</name>
    <name evidence="12" type="ordered locus">BPEN_575</name>
</gene>
<dbReference type="GO" id="GO:0006189">
    <property type="term" value="P:'de novo' IMP biosynthetic process"/>
    <property type="evidence" value="ECO:0007669"/>
    <property type="project" value="UniProtKB-UniRule"/>
</dbReference>
<protein>
    <recommendedName>
        <fullName evidence="10">Bifunctional purine biosynthesis protein PurH</fullName>
    </recommendedName>
    <domain>
        <recommendedName>
            <fullName evidence="10">Phosphoribosylaminoimidazolecarboxamide formyltransferase</fullName>
            <ecNumber evidence="10">2.1.2.3</ecNumber>
        </recommendedName>
        <alternativeName>
            <fullName evidence="10">AICAR transformylase</fullName>
        </alternativeName>
    </domain>
    <domain>
        <recommendedName>
            <fullName evidence="10">IMP cyclohydrolase</fullName>
            <ecNumber evidence="10">3.5.4.10</ecNumber>
        </recommendedName>
        <alternativeName>
            <fullName evidence="10">ATIC</fullName>
        </alternativeName>
        <alternativeName>
            <fullName evidence="10">IMP synthase</fullName>
        </alternativeName>
        <alternativeName>
            <fullName evidence="10">Inosinicase</fullName>
        </alternativeName>
    </domain>
</protein>
<keyword evidence="6 10" id="KW-0378">Hydrolase</keyword>
<dbReference type="OrthoDB" id="9802065at2"/>
<comment type="catalytic activity">
    <reaction evidence="8 10">
        <text>(6R)-10-formyltetrahydrofolate + 5-amino-1-(5-phospho-beta-D-ribosyl)imidazole-4-carboxamide = 5-formamido-1-(5-phospho-D-ribosyl)imidazole-4-carboxamide + (6S)-5,6,7,8-tetrahydrofolate</text>
        <dbReference type="Rhea" id="RHEA:22192"/>
        <dbReference type="ChEBI" id="CHEBI:57453"/>
        <dbReference type="ChEBI" id="CHEBI:58467"/>
        <dbReference type="ChEBI" id="CHEBI:58475"/>
        <dbReference type="ChEBI" id="CHEBI:195366"/>
        <dbReference type="EC" id="2.1.2.3"/>
    </reaction>
</comment>
<dbReference type="NCBIfam" id="TIGR00355">
    <property type="entry name" value="purH"/>
    <property type="match status" value="1"/>
</dbReference>
<organism evidence="12 13">
    <name type="scientific">Blochmanniella pennsylvanica (strain BPEN)</name>
    <dbReference type="NCBI Taxonomy" id="291272"/>
    <lineage>
        <taxon>Bacteria</taxon>
        <taxon>Pseudomonadati</taxon>
        <taxon>Pseudomonadota</taxon>
        <taxon>Gammaproteobacteria</taxon>
        <taxon>Enterobacterales</taxon>
        <taxon>Enterobacteriaceae</taxon>
        <taxon>ant endosymbionts</taxon>
        <taxon>Candidatus Blochmanniella</taxon>
    </lineage>
</organism>
<evidence type="ECO:0000313" key="13">
    <source>
        <dbReference type="Proteomes" id="UP000007794"/>
    </source>
</evidence>
<dbReference type="InterPro" id="IPR002695">
    <property type="entry name" value="PurH-like"/>
</dbReference>
<dbReference type="PROSITE" id="PS51855">
    <property type="entry name" value="MGS"/>
    <property type="match status" value="1"/>
</dbReference>
<dbReference type="GO" id="GO:0004643">
    <property type="term" value="F:phosphoribosylaminoimidazolecarboxamide formyltransferase activity"/>
    <property type="evidence" value="ECO:0007669"/>
    <property type="project" value="UniProtKB-UniRule"/>
</dbReference>
<dbReference type="InterPro" id="IPR024051">
    <property type="entry name" value="AICAR_Tfase_dup_dom_sf"/>
</dbReference>
<evidence type="ECO:0000256" key="3">
    <source>
        <dbReference type="ARBA" id="ARBA00007667"/>
    </source>
</evidence>
<dbReference type="CDD" id="cd01421">
    <property type="entry name" value="IMPCH"/>
    <property type="match status" value="1"/>
</dbReference>
<evidence type="ECO:0000256" key="8">
    <source>
        <dbReference type="ARBA" id="ARBA00050488"/>
    </source>
</evidence>
<comment type="pathway">
    <text evidence="1 10">Purine metabolism; IMP biosynthesis via de novo pathway; IMP from 5-formamido-1-(5-phospho-D-ribosyl)imidazole-4-carboxamide: step 1/1.</text>
</comment>
<dbReference type="KEGG" id="bpn:BPEN_575"/>
<keyword evidence="7 10" id="KW-0511">Multifunctional enzyme</keyword>
<dbReference type="UniPathway" id="UPA00074">
    <property type="reaction ID" value="UER00133"/>
</dbReference>
<evidence type="ECO:0000259" key="11">
    <source>
        <dbReference type="PROSITE" id="PS51855"/>
    </source>
</evidence>
<reference evidence="12 13" key="1">
    <citation type="journal article" date="2005" name="Genome Res.">
        <title>Genome sequence of Blochmannia pennsylvanicus indicates parallel evolutionary trends among bacterial mutualists of insects.</title>
        <authorList>
            <person name="Degnan P.H."/>
            <person name="Lazarus A.B."/>
            <person name="Wernegreen J.J."/>
        </authorList>
    </citation>
    <scope>NUCLEOTIDE SEQUENCE [LARGE SCALE GENOMIC DNA]</scope>
    <source>
        <strain evidence="12 13">BPEN</strain>
    </source>
</reference>
<dbReference type="SMART" id="SM00851">
    <property type="entry name" value="MGS"/>
    <property type="match status" value="1"/>
</dbReference>
<keyword evidence="4 10" id="KW-0808">Transferase</keyword>
<dbReference type="AlphaFoldDB" id="Q492C1"/>
<dbReference type="InterPro" id="IPR016193">
    <property type="entry name" value="Cytidine_deaminase-like"/>
</dbReference>
<sequence>MIQSSLLIRRVLISVFDKSNILEFAQSLIQRGIQLLSTGGTARILSDAGLPVIKISEYTKLPEIMDGRVKTLHYKVYAGILGRRGLDDAIMRQYNIPPIDMVVVNFYSFNSLLAKNKKYSQEEMLDRIDISGPSMVRAAAKNYKNVAIVVNNDSYKKILDEINLYDGLLSLDTRFHLAVKAFKYVTEYDNTISDYFNHQVQSNYHTSMTNDHHCDQSFSYFPKNLTFMNLKFIKKQDIRYGENPHQRAAFYMDISKKHTGSISDAQQLQGKPLSYNNIVDMDTALECAKMFDEPTCVIVKHTNPCGVATSDTICTAYAKAYQADPISAFGGIIAFNRSLDKKTAQAIISQQFVEAIVAPNINRDCISIVSNKKHVRILRCGMWTPRTSDIDFKRINGGLLIQDYDVMTNLEDLEIVTIRKPTKEEMKDALFCWKVVKFVKSNAIVCGKNCQTIGIGTGQMNRVYAAKIATSFQERERQGTLNTKGSVMASDAFFPFSDIVHIASEIGIKCIIQPGGSIRDQEIIKTADRHGIAMIFTHIRHFRH</sequence>
<dbReference type="FunFam" id="3.40.140.20:FF:000001">
    <property type="entry name" value="Bifunctional purine biosynthesis protein PurH"/>
    <property type="match status" value="1"/>
</dbReference>
<dbReference type="eggNOG" id="COG0138">
    <property type="taxonomic scope" value="Bacteria"/>
</dbReference>
<evidence type="ECO:0000256" key="1">
    <source>
        <dbReference type="ARBA" id="ARBA00004844"/>
    </source>
</evidence>
<dbReference type="HOGENOM" id="CLU_016316_5_2_6"/>
<proteinExistence type="inferred from homology"/>
<accession>Q492C1</accession>
<dbReference type="HAMAP" id="MF_00139">
    <property type="entry name" value="PurH"/>
    <property type="match status" value="1"/>
</dbReference>
<dbReference type="Gene3D" id="3.40.140.20">
    <property type="match status" value="2"/>
</dbReference>
<dbReference type="Gene3D" id="3.40.50.1380">
    <property type="entry name" value="Methylglyoxal synthase-like domain"/>
    <property type="match status" value="1"/>
</dbReference>
<dbReference type="EMBL" id="CP000016">
    <property type="protein sequence ID" value="AAZ41181.1"/>
    <property type="molecule type" value="Genomic_DNA"/>
</dbReference>
<evidence type="ECO:0000256" key="2">
    <source>
        <dbReference type="ARBA" id="ARBA00004954"/>
    </source>
</evidence>
<keyword evidence="5 10" id="KW-0658">Purine biosynthesis</keyword>
<dbReference type="Pfam" id="PF02142">
    <property type="entry name" value="MGS"/>
    <property type="match status" value="1"/>
</dbReference>
<dbReference type="Pfam" id="PF01808">
    <property type="entry name" value="AICARFT_IMPCHas"/>
    <property type="match status" value="1"/>
</dbReference>
<dbReference type="InterPro" id="IPR036914">
    <property type="entry name" value="MGS-like_dom_sf"/>
</dbReference>
<comment type="domain">
    <text evidence="10">The IMP cyclohydrolase activity resides in the N-terminal region.</text>
</comment>
<dbReference type="STRING" id="291272.BPEN_575"/>
<dbReference type="PIRSF" id="PIRSF000414">
    <property type="entry name" value="AICARFT_IMPCHas"/>
    <property type="match status" value="1"/>
</dbReference>
<dbReference type="EC" id="2.1.2.3" evidence="10"/>
<dbReference type="FunFam" id="3.40.50.1380:FF:000001">
    <property type="entry name" value="Bifunctional purine biosynthesis protein PurH"/>
    <property type="match status" value="1"/>
</dbReference>
<keyword evidence="13" id="KW-1185">Reference proteome</keyword>
<evidence type="ECO:0000256" key="6">
    <source>
        <dbReference type="ARBA" id="ARBA00022801"/>
    </source>
</evidence>
<evidence type="ECO:0000256" key="10">
    <source>
        <dbReference type="HAMAP-Rule" id="MF_00139"/>
    </source>
</evidence>
<dbReference type="FunFam" id="3.40.140.20:FF:000002">
    <property type="entry name" value="Bifunctional purine biosynthesis protein PurH"/>
    <property type="match status" value="1"/>
</dbReference>
<dbReference type="SMART" id="SM00798">
    <property type="entry name" value="AICARFT_IMPCHas"/>
    <property type="match status" value="1"/>
</dbReference>
<evidence type="ECO:0000256" key="7">
    <source>
        <dbReference type="ARBA" id="ARBA00023268"/>
    </source>
</evidence>
<evidence type="ECO:0000256" key="4">
    <source>
        <dbReference type="ARBA" id="ARBA00022679"/>
    </source>
</evidence>
<dbReference type="InterPro" id="IPR011607">
    <property type="entry name" value="MGS-like_dom"/>
</dbReference>
<dbReference type="NCBIfam" id="NF002049">
    <property type="entry name" value="PRK00881.1"/>
    <property type="match status" value="1"/>
</dbReference>
<evidence type="ECO:0000313" key="12">
    <source>
        <dbReference type="EMBL" id="AAZ41181.1"/>
    </source>
</evidence>